<dbReference type="CDD" id="cd04164">
    <property type="entry name" value="trmE"/>
    <property type="match status" value="1"/>
</dbReference>
<evidence type="ECO:0000256" key="5">
    <source>
        <dbReference type="ARBA" id="ARBA00023134"/>
    </source>
</evidence>
<dbReference type="Pfam" id="PF12631">
    <property type="entry name" value="MnmE_helical"/>
    <property type="match status" value="1"/>
</dbReference>
<evidence type="ECO:0000256" key="7">
    <source>
        <dbReference type="RuleBase" id="RU003313"/>
    </source>
</evidence>
<dbReference type="GO" id="GO:0005525">
    <property type="term" value="F:GTP binding"/>
    <property type="evidence" value="ECO:0007669"/>
    <property type="project" value="UniProtKB-UniRule"/>
</dbReference>
<sequence>MKNINDTIVAPVTNISTQAIAVIRISGDDAFNIINKIVDKEIPLHRNIFLRKLFQNKQVVDEVVITSFVNPSSFTGENVIEIACHGGILNTNKIINLILNSGARMAQKGEFSQRAFLNGKIDLIQAEGINDLIHATNELALKIGVDNMSGSHNKTILDLKSDLMDVISRIQVSIDYPDYDDVEGSSPKDLQNLLKKIDEKLNQILLRSKLASKSASGIKTAIIGEPNVGKSSILNALLSEDKAIVTNVPGTTRDIVEGQISFQNFTLNLIDTAGIRETEDIVEALGIKKSLEYIKKADLVLFVITPEEISTKSLEIINLAKDKTKIIVVNKSENLNDSEKQRLISQFNDVVFTNALNNDINELISKIDQKYNNEEILKDENLILININQISLIEQVKNKINTAYINLQNHFPIDVVNVDLYEGWGLLNELIGEQYDEEIIDNIFRKYCLGK</sequence>
<feature type="binding site" evidence="6">
    <location>
        <position position="227"/>
    </location>
    <ligand>
        <name>K(+)</name>
        <dbReference type="ChEBI" id="CHEBI:29103"/>
    </ligand>
</feature>
<dbReference type="CDD" id="cd14858">
    <property type="entry name" value="TrmE_N"/>
    <property type="match status" value="1"/>
</dbReference>
<dbReference type="InterPro" id="IPR005225">
    <property type="entry name" value="Small_GTP-bd"/>
</dbReference>
<feature type="binding site" evidence="6">
    <location>
        <position position="251"/>
    </location>
    <ligand>
        <name>K(+)</name>
        <dbReference type="ChEBI" id="CHEBI:29103"/>
    </ligand>
</feature>
<dbReference type="PROSITE" id="PS51709">
    <property type="entry name" value="G_TRME"/>
    <property type="match status" value="1"/>
</dbReference>
<dbReference type="GO" id="GO:0003924">
    <property type="term" value="F:GTPase activity"/>
    <property type="evidence" value="ECO:0007669"/>
    <property type="project" value="UniProtKB-UniRule"/>
</dbReference>
<evidence type="ECO:0000313" key="9">
    <source>
        <dbReference type="EMBL" id="ATZ18421.1"/>
    </source>
</evidence>
<evidence type="ECO:0000313" key="10">
    <source>
        <dbReference type="Proteomes" id="UP000232230"/>
    </source>
</evidence>
<gene>
    <name evidence="6 9" type="primary">trmE</name>
    <name evidence="6" type="synonym">mnmE</name>
    <name evidence="9" type="ORF">ESOMN_v1c00350</name>
</gene>
<keyword evidence="2 6" id="KW-0819">tRNA processing</keyword>
<dbReference type="SUPFAM" id="SSF52540">
    <property type="entry name" value="P-loop containing nucleoside triphosphate hydrolases"/>
    <property type="match status" value="1"/>
</dbReference>
<comment type="caution">
    <text evidence="6">Lacks conserved residue(s) required for the propagation of feature annotation.</text>
</comment>
<dbReference type="GO" id="GO:0046872">
    <property type="term" value="F:metal ion binding"/>
    <property type="evidence" value="ECO:0007669"/>
    <property type="project" value="UniProtKB-KW"/>
</dbReference>
<dbReference type="EMBL" id="CP024965">
    <property type="protein sequence ID" value="ATZ18421.1"/>
    <property type="molecule type" value="Genomic_DNA"/>
</dbReference>
<feature type="binding site" evidence="6">
    <location>
        <position position="24"/>
    </location>
    <ligand>
        <name>(6S)-5-formyl-5,6,7,8-tetrahydrofolate</name>
        <dbReference type="ChEBI" id="CHEBI:57457"/>
    </ligand>
</feature>
<evidence type="ECO:0000256" key="3">
    <source>
        <dbReference type="ARBA" id="ARBA00022741"/>
    </source>
</evidence>
<dbReference type="Proteomes" id="UP000232230">
    <property type="component" value="Chromosome"/>
</dbReference>
<feature type="binding site" evidence="6">
    <location>
        <position position="81"/>
    </location>
    <ligand>
        <name>(6S)-5-formyl-5,6,7,8-tetrahydrofolate</name>
        <dbReference type="ChEBI" id="CHEBI:57457"/>
    </ligand>
</feature>
<dbReference type="Pfam" id="PF10396">
    <property type="entry name" value="TrmE_N"/>
    <property type="match status" value="1"/>
</dbReference>
<dbReference type="InterPro" id="IPR025867">
    <property type="entry name" value="MnmE_helical"/>
</dbReference>
<dbReference type="PANTHER" id="PTHR42714">
    <property type="entry name" value="TRNA MODIFICATION GTPASE GTPBP3"/>
    <property type="match status" value="1"/>
</dbReference>
<dbReference type="GO" id="GO:0005829">
    <property type="term" value="C:cytosol"/>
    <property type="evidence" value="ECO:0007669"/>
    <property type="project" value="TreeGrafter"/>
</dbReference>
<comment type="subunit">
    <text evidence="6">Homodimer. Heterotetramer of two MnmE and two MnmG subunits.</text>
</comment>
<dbReference type="GO" id="GO:0030488">
    <property type="term" value="P:tRNA methylation"/>
    <property type="evidence" value="ECO:0007669"/>
    <property type="project" value="TreeGrafter"/>
</dbReference>
<dbReference type="InterPro" id="IPR027417">
    <property type="entry name" value="P-loop_NTPase"/>
</dbReference>
<dbReference type="Gene3D" id="3.40.50.300">
    <property type="entry name" value="P-loop containing nucleotide triphosphate hydrolases"/>
    <property type="match status" value="1"/>
</dbReference>
<dbReference type="InterPro" id="IPR004520">
    <property type="entry name" value="GTPase_MnmE"/>
</dbReference>
<dbReference type="Gene3D" id="1.20.120.430">
    <property type="entry name" value="tRNA modification GTPase MnmE domain 2"/>
    <property type="match status" value="1"/>
</dbReference>
<keyword evidence="10" id="KW-1185">Reference proteome</keyword>
<evidence type="ECO:0000256" key="1">
    <source>
        <dbReference type="ARBA" id="ARBA00011043"/>
    </source>
</evidence>
<dbReference type="HAMAP" id="MF_00379">
    <property type="entry name" value="GTPase_MnmE"/>
    <property type="match status" value="1"/>
</dbReference>
<feature type="binding site" evidence="6">
    <location>
        <position position="246"/>
    </location>
    <ligand>
        <name>K(+)</name>
        <dbReference type="ChEBI" id="CHEBI:29103"/>
    </ligand>
</feature>
<feature type="binding site" evidence="6">
    <location>
        <begin position="227"/>
        <end position="232"/>
    </location>
    <ligand>
        <name>GTP</name>
        <dbReference type="ChEBI" id="CHEBI:37565"/>
    </ligand>
</feature>
<feature type="binding site" evidence="6">
    <location>
        <position position="248"/>
    </location>
    <ligand>
        <name>K(+)</name>
        <dbReference type="ChEBI" id="CHEBI:29103"/>
    </ligand>
</feature>
<feature type="binding site" evidence="6">
    <location>
        <begin position="271"/>
        <end position="274"/>
    </location>
    <ligand>
        <name>GTP</name>
        <dbReference type="ChEBI" id="CHEBI:37565"/>
    </ligand>
</feature>
<dbReference type="PRINTS" id="PR00326">
    <property type="entry name" value="GTP1OBG"/>
</dbReference>
<protein>
    <recommendedName>
        <fullName evidence="6">tRNA modification GTPase MnmE</fullName>
        <ecNumber evidence="6">3.6.-.-</ecNumber>
    </recommendedName>
</protein>
<dbReference type="Pfam" id="PF01926">
    <property type="entry name" value="MMR_HSR1"/>
    <property type="match status" value="1"/>
</dbReference>
<dbReference type="InterPro" id="IPR027266">
    <property type="entry name" value="TrmE/GcvT-like"/>
</dbReference>
<proteinExistence type="inferred from homology"/>
<dbReference type="InterPro" id="IPR027368">
    <property type="entry name" value="MnmE_dom2"/>
</dbReference>
<keyword evidence="6" id="KW-0460">Magnesium</keyword>
<keyword evidence="6" id="KW-0963">Cytoplasm</keyword>
<dbReference type="EC" id="3.6.-.-" evidence="6"/>
<evidence type="ECO:0000259" key="8">
    <source>
        <dbReference type="PROSITE" id="PS51709"/>
    </source>
</evidence>
<feature type="binding site" evidence="6">
    <location>
        <position position="120"/>
    </location>
    <ligand>
        <name>(6S)-5-formyl-5,6,7,8-tetrahydrofolate</name>
        <dbReference type="ChEBI" id="CHEBI:57457"/>
    </ligand>
</feature>
<dbReference type="NCBIfam" id="TIGR00450">
    <property type="entry name" value="mnmE_trmE_thdF"/>
    <property type="match status" value="1"/>
</dbReference>
<dbReference type="NCBIfam" id="TIGR00231">
    <property type="entry name" value="small_GTP"/>
    <property type="match status" value="1"/>
</dbReference>
<evidence type="ECO:0000256" key="6">
    <source>
        <dbReference type="HAMAP-Rule" id="MF_00379"/>
    </source>
</evidence>
<evidence type="ECO:0000256" key="2">
    <source>
        <dbReference type="ARBA" id="ARBA00022694"/>
    </source>
</evidence>
<feature type="binding site" evidence="6">
    <location>
        <begin position="246"/>
        <end position="252"/>
    </location>
    <ligand>
        <name>GTP</name>
        <dbReference type="ChEBI" id="CHEBI:37565"/>
    </ligand>
</feature>
<keyword evidence="6" id="KW-0479">Metal-binding</keyword>
<feature type="binding site" evidence="6">
    <location>
        <position position="231"/>
    </location>
    <ligand>
        <name>Mg(2+)</name>
        <dbReference type="ChEBI" id="CHEBI:18420"/>
    </ligand>
</feature>
<keyword evidence="4 6" id="KW-0630">Potassium</keyword>
<dbReference type="PANTHER" id="PTHR42714:SF2">
    <property type="entry name" value="TRNA MODIFICATION GTPASE GTPBP3, MITOCHONDRIAL"/>
    <property type="match status" value="1"/>
</dbReference>
<accession>A0A2K8P094</accession>
<keyword evidence="5 6" id="KW-0342">GTP-binding</keyword>
<comment type="subcellular location">
    <subcellularLocation>
        <location evidence="6">Cytoplasm</location>
    </subcellularLocation>
</comment>
<keyword evidence="6" id="KW-0378">Hydrolase</keyword>
<dbReference type="InterPro" id="IPR006073">
    <property type="entry name" value="GTP-bd"/>
</dbReference>
<name>A0A2K8P094_9MOLU</name>
<dbReference type="InterPro" id="IPR031168">
    <property type="entry name" value="G_TrmE"/>
</dbReference>
<dbReference type="InterPro" id="IPR018948">
    <property type="entry name" value="GTP-bd_TrmE_N"/>
</dbReference>
<reference evidence="9 10" key="1">
    <citation type="submission" date="2017-11" db="EMBL/GenBank/DDBJ databases">
        <title>Genome sequence of Entomoplasma somnilux PYAN-1 (ATCC 49194).</title>
        <authorList>
            <person name="Lo W.-S."/>
            <person name="Gasparich G.E."/>
            <person name="Kuo C.-H."/>
        </authorList>
    </citation>
    <scope>NUCLEOTIDE SEQUENCE [LARGE SCALE GENOMIC DNA]</scope>
    <source>
        <strain evidence="9 10">PYAN-1</strain>
    </source>
</reference>
<organism evidence="9 10">
    <name type="scientific">Williamsoniiplasma somnilux</name>
    <dbReference type="NCBI Taxonomy" id="215578"/>
    <lineage>
        <taxon>Bacteria</taxon>
        <taxon>Bacillati</taxon>
        <taxon>Mycoplasmatota</taxon>
        <taxon>Mollicutes</taxon>
        <taxon>Entomoplasmatales</taxon>
        <taxon>Williamsoniiplasma</taxon>
    </lineage>
</organism>
<feature type="domain" description="TrmE-type G" evidence="8">
    <location>
        <begin position="217"/>
        <end position="372"/>
    </location>
</feature>
<comment type="similarity">
    <text evidence="1 6 7">Belongs to the TRAFAC class TrmE-Era-EngA-EngB-Septin-like GTPase superfamily. TrmE GTPase family.</text>
</comment>
<comment type="cofactor">
    <cofactor evidence="6">
        <name>K(+)</name>
        <dbReference type="ChEBI" id="CHEBI:29103"/>
    </cofactor>
    <text evidence="6">Binds 1 potassium ion per subunit.</text>
</comment>
<feature type="binding site" evidence="6">
    <location>
        <position position="451"/>
    </location>
    <ligand>
        <name>(6S)-5-formyl-5,6,7,8-tetrahydrofolate</name>
        <dbReference type="ChEBI" id="CHEBI:57457"/>
    </ligand>
</feature>
<dbReference type="AlphaFoldDB" id="A0A2K8P094"/>
<keyword evidence="3 6" id="KW-0547">Nucleotide-binding</keyword>
<comment type="function">
    <text evidence="6">Exhibits a very high intrinsic GTPase hydrolysis rate. Involved in the addition of a carboxymethylaminomethyl (cmnm) group at the wobble position (U34) of certain tRNAs, forming tRNA-cmnm(5)s(2)U34.</text>
</comment>
<dbReference type="Gene3D" id="3.30.1360.120">
    <property type="entry name" value="Probable tRNA modification gtpase trme, domain 1"/>
    <property type="match status" value="1"/>
</dbReference>
<evidence type="ECO:0000256" key="4">
    <source>
        <dbReference type="ARBA" id="ARBA00022958"/>
    </source>
</evidence>
<dbReference type="KEGG" id="esx:ESOMN_v1c00350"/>
<feature type="binding site" evidence="6">
    <location>
        <position position="252"/>
    </location>
    <ligand>
        <name>Mg(2+)</name>
        <dbReference type="ChEBI" id="CHEBI:18420"/>
    </ligand>
</feature>
<dbReference type="RefSeq" id="WP_024863657.1">
    <property type="nucleotide sequence ID" value="NZ_CP024965.1"/>
</dbReference>
<dbReference type="GO" id="GO:0002098">
    <property type="term" value="P:tRNA wobble uridine modification"/>
    <property type="evidence" value="ECO:0007669"/>
    <property type="project" value="TreeGrafter"/>
</dbReference>